<dbReference type="InterPro" id="IPR003339">
    <property type="entry name" value="ABC/ECF_trnsptr_transmembrane"/>
</dbReference>
<evidence type="ECO:0000256" key="3">
    <source>
        <dbReference type="ARBA" id="ARBA00022989"/>
    </source>
</evidence>
<keyword evidence="7" id="KW-1185">Reference proteome</keyword>
<evidence type="ECO:0000256" key="2">
    <source>
        <dbReference type="ARBA" id="ARBA00022692"/>
    </source>
</evidence>
<dbReference type="EMBL" id="LR214951">
    <property type="protein sequence ID" value="VEU59156.1"/>
    <property type="molecule type" value="Genomic_DNA"/>
</dbReference>
<feature type="transmembrane region" description="Helical" evidence="5">
    <location>
        <begin position="24"/>
        <end position="55"/>
    </location>
</feature>
<dbReference type="Proteomes" id="UP000289440">
    <property type="component" value="Chromosome"/>
</dbReference>
<dbReference type="PANTHER" id="PTHR33514:SF13">
    <property type="entry name" value="PROTEIN ABCI12, CHLOROPLASTIC"/>
    <property type="match status" value="1"/>
</dbReference>
<sequence length="308" mass="36326">MTISVGKYVHKNTFLHKLDPRVKLLFNILFIVLFFIISHLFTFFLIILPILILYVCITKKPLSLLKMIKVPLFIFVFMSVFYSFISDIPDEKWKTFDYWRLGFQYLKKDEIEPWFKKEWINLEKIGFVYTTAKFTKVFSLSLRIYTMLIITTLLIYTTKPILLTKAIEDIMSPLKLLRINTSIIAMIISIAIRFIPTLLLETNRILKAQASRGVDFKNGKIKDKVKSMVSLTIPLFVLSFARADDLANAMEVRGYSSYAKRTKYRTLRLKWFDFLFIIGFILLVVVAFLIEYDVIFLPKWWLLSSQRI</sequence>
<dbReference type="Pfam" id="PF02361">
    <property type="entry name" value="CbiQ"/>
    <property type="match status" value="1"/>
</dbReference>
<evidence type="ECO:0000256" key="1">
    <source>
        <dbReference type="ARBA" id="ARBA00004141"/>
    </source>
</evidence>
<keyword evidence="4 5" id="KW-0472">Membrane</keyword>
<dbReference type="GO" id="GO:0005886">
    <property type="term" value="C:plasma membrane"/>
    <property type="evidence" value="ECO:0007669"/>
    <property type="project" value="TreeGrafter"/>
</dbReference>
<reference evidence="6 7" key="1">
    <citation type="submission" date="2019-01" db="EMBL/GenBank/DDBJ databases">
        <authorList>
            <consortium name="Pathogen Informatics"/>
        </authorList>
    </citation>
    <scope>NUCLEOTIDE SEQUENCE [LARGE SCALE GENOMIC DNA]</scope>
    <source>
        <strain evidence="6 7">NCTC10166</strain>
    </source>
</reference>
<dbReference type="KEGG" id="mnu:NCTC10166_00111"/>
<dbReference type="AlphaFoldDB" id="A0A449A4J5"/>
<name>A0A449A4J5_9BACT</name>
<dbReference type="OrthoDB" id="8075495at2"/>
<evidence type="ECO:0000313" key="6">
    <source>
        <dbReference type="EMBL" id="VEU59156.1"/>
    </source>
</evidence>
<keyword evidence="3 5" id="KW-1133">Transmembrane helix</keyword>
<proteinExistence type="predicted"/>
<evidence type="ECO:0000256" key="4">
    <source>
        <dbReference type="ARBA" id="ARBA00023136"/>
    </source>
</evidence>
<dbReference type="CDD" id="cd16914">
    <property type="entry name" value="EcfT"/>
    <property type="match status" value="1"/>
</dbReference>
<keyword evidence="2 5" id="KW-0812">Transmembrane</keyword>
<comment type="subcellular location">
    <subcellularLocation>
        <location evidence="1">Membrane</location>
        <topology evidence="1">Multi-pass membrane protein</topology>
    </subcellularLocation>
</comment>
<feature type="transmembrane region" description="Helical" evidence="5">
    <location>
        <begin position="176"/>
        <end position="195"/>
    </location>
</feature>
<protein>
    <submittedName>
        <fullName evidence="6">Energy-coupling factor transporter transmembrane protein EcfT</fullName>
    </submittedName>
</protein>
<gene>
    <name evidence="6" type="primary">ecfT</name>
    <name evidence="6" type="ORF">NCTC10166_00111</name>
</gene>
<organism evidence="6 7">
    <name type="scientific">Mesomycoplasma neurolyticum</name>
    <dbReference type="NCBI Taxonomy" id="2120"/>
    <lineage>
        <taxon>Bacteria</taxon>
        <taxon>Bacillati</taxon>
        <taxon>Mycoplasmatota</taxon>
        <taxon>Mycoplasmoidales</taxon>
        <taxon>Metamycoplasmataceae</taxon>
        <taxon>Mesomycoplasma</taxon>
    </lineage>
</organism>
<evidence type="ECO:0000313" key="7">
    <source>
        <dbReference type="Proteomes" id="UP000289440"/>
    </source>
</evidence>
<feature type="transmembrane region" description="Helical" evidence="5">
    <location>
        <begin position="137"/>
        <end position="156"/>
    </location>
</feature>
<dbReference type="RefSeq" id="WP_129719560.1">
    <property type="nucleotide sequence ID" value="NZ_LR214951.1"/>
</dbReference>
<evidence type="ECO:0000256" key="5">
    <source>
        <dbReference type="SAM" id="Phobius"/>
    </source>
</evidence>
<accession>A0A449A4J5</accession>
<feature type="transmembrane region" description="Helical" evidence="5">
    <location>
        <begin position="271"/>
        <end position="290"/>
    </location>
</feature>
<feature type="transmembrane region" description="Helical" evidence="5">
    <location>
        <begin position="67"/>
        <end position="85"/>
    </location>
</feature>
<dbReference type="PANTHER" id="PTHR33514">
    <property type="entry name" value="PROTEIN ABCI12, CHLOROPLASTIC"/>
    <property type="match status" value="1"/>
</dbReference>